<dbReference type="CDD" id="cd02951">
    <property type="entry name" value="SoxW"/>
    <property type="match status" value="1"/>
</dbReference>
<dbReference type="InterPro" id="IPR036249">
    <property type="entry name" value="Thioredoxin-like_sf"/>
</dbReference>
<sequence>MGEIRLRAFIAGVAVASVVFFGLTARGIAENLPEPKVGDNGLHTQSWFHESFLDLADDLAEAKAEGKHLAVIFEQRGCPYCREMHRVNLTRPSIVDYLKEHYYVVQLDLWGAREVTDFDGEAMEERALARKWRVTYTPTISFFSNEVDLASGEDGRELETARMPGYFKPFHFLSMFQYVAEGDWKEQHFQKFIQAKFDELKEAGKTPEVWE</sequence>
<dbReference type="SUPFAM" id="SSF52833">
    <property type="entry name" value="Thioredoxin-like"/>
    <property type="match status" value="1"/>
</dbReference>
<accession>A0A327JEK1</accession>
<dbReference type="InterPro" id="IPR012336">
    <property type="entry name" value="Thioredoxin-like_fold"/>
</dbReference>
<reference evidence="2 3" key="1">
    <citation type="submission" date="2017-07" db="EMBL/GenBank/DDBJ databases">
        <title>Draft Genome Sequences of Select Purple Nonsulfur Bacteria.</title>
        <authorList>
            <person name="Lasarre B."/>
            <person name="Mckinlay J.B."/>
        </authorList>
    </citation>
    <scope>NUCLEOTIDE SEQUENCE [LARGE SCALE GENOMIC DNA]</scope>
    <source>
        <strain evidence="2 3">DSM 11290</strain>
    </source>
</reference>
<organism evidence="2 3">
    <name type="scientific">Rhodobium orientis</name>
    <dbReference type="NCBI Taxonomy" id="34017"/>
    <lineage>
        <taxon>Bacteria</taxon>
        <taxon>Pseudomonadati</taxon>
        <taxon>Pseudomonadota</taxon>
        <taxon>Alphaproteobacteria</taxon>
        <taxon>Hyphomicrobiales</taxon>
        <taxon>Rhodobiaceae</taxon>
        <taxon>Rhodobium</taxon>
    </lineage>
</organism>
<dbReference type="InterPro" id="IPR041737">
    <property type="entry name" value="SoxW"/>
</dbReference>
<keyword evidence="3" id="KW-1185">Reference proteome</keyword>
<evidence type="ECO:0000259" key="1">
    <source>
        <dbReference type="Pfam" id="PF13098"/>
    </source>
</evidence>
<name>A0A327JEK1_9HYPH</name>
<dbReference type="RefSeq" id="WP_111436288.1">
    <property type="nucleotide sequence ID" value="NZ_JACIGG010000013.1"/>
</dbReference>
<dbReference type="OrthoDB" id="9811036at2"/>
<feature type="domain" description="Thioredoxin-like fold" evidence="1">
    <location>
        <begin position="62"/>
        <end position="146"/>
    </location>
</feature>
<gene>
    <name evidence="2" type="ORF">CH339_20660</name>
</gene>
<evidence type="ECO:0000313" key="2">
    <source>
        <dbReference type="EMBL" id="RAI24887.1"/>
    </source>
</evidence>
<dbReference type="Gene3D" id="3.40.30.10">
    <property type="entry name" value="Glutaredoxin"/>
    <property type="match status" value="1"/>
</dbReference>
<dbReference type="EMBL" id="NPEV01000063">
    <property type="protein sequence ID" value="RAI24887.1"/>
    <property type="molecule type" value="Genomic_DNA"/>
</dbReference>
<protein>
    <recommendedName>
        <fullName evidence="1">Thioredoxin-like fold domain-containing protein</fullName>
    </recommendedName>
</protein>
<dbReference type="Proteomes" id="UP000249299">
    <property type="component" value="Unassembled WGS sequence"/>
</dbReference>
<comment type="caution">
    <text evidence="2">The sequence shown here is derived from an EMBL/GenBank/DDBJ whole genome shotgun (WGS) entry which is preliminary data.</text>
</comment>
<evidence type="ECO:0000313" key="3">
    <source>
        <dbReference type="Proteomes" id="UP000249299"/>
    </source>
</evidence>
<proteinExistence type="predicted"/>
<dbReference type="AlphaFoldDB" id="A0A327JEK1"/>
<dbReference type="Pfam" id="PF13098">
    <property type="entry name" value="Thioredoxin_2"/>
    <property type="match status" value="1"/>
</dbReference>